<keyword evidence="1" id="KW-0472">Membrane</keyword>
<name>A0A1I2IHZ5_9GAMM</name>
<dbReference type="PANTHER" id="PTHR34978">
    <property type="entry name" value="POSSIBLE SENSOR-TRANSDUCER PROTEIN BLAR"/>
    <property type="match status" value="1"/>
</dbReference>
<accession>A0A1I2IHZ5</accession>
<evidence type="ECO:0000259" key="2">
    <source>
        <dbReference type="Pfam" id="PF05569"/>
    </source>
</evidence>
<dbReference type="EMBL" id="FONH01000017">
    <property type="protein sequence ID" value="SFF42002.1"/>
    <property type="molecule type" value="Genomic_DNA"/>
</dbReference>
<feature type="domain" description="Peptidase M56" evidence="2">
    <location>
        <begin position="10"/>
        <end position="271"/>
    </location>
</feature>
<dbReference type="CDD" id="cd07341">
    <property type="entry name" value="M56_BlaR1_MecR1_like"/>
    <property type="match status" value="1"/>
</dbReference>
<gene>
    <name evidence="3" type="ORF">SAMN02799615_03491</name>
</gene>
<feature type="transmembrane region" description="Helical" evidence="1">
    <location>
        <begin position="190"/>
        <end position="210"/>
    </location>
</feature>
<protein>
    <submittedName>
        <fullName evidence="3">Signal transducer regulating beta-lactamase production, contains metallopeptidase domain</fullName>
    </submittedName>
</protein>
<evidence type="ECO:0000313" key="3">
    <source>
        <dbReference type="EMBL" id="SFF42002.1"/>
    </source>
</evidence>
<evidence type="ECO:0000313" key="4">
    <source>
        <dbReference type="Proteomes" id="UP000199477"/>
    </source>
</evidence>
<evidence type="ECO:0000256" key="1">
    <source>
        <dbReference type="SAM" id="Phobius"/>
    </source>
</evidence>
<dbReference type="STRING" id="500610.SAMN02799615_03491"/>
<dbReference type="InterPro" id="IPR008756">
    <property type="entry name" value="Peptidase_M56"/>
</dbReference>
<feature type="transmembrane region" description="Helical" evidence="1">
    <location>
        <begin position="6"/>
        <end position="27"/>
    </location>
</feature>
<dbReference type="PANTHER" id="PTHR34978:SF3">
    <property type="entry name" value="SLR0241 PROTEIN"/>
    <property type="match status" value="1"/>
</dbReference>
<feature type="transmembrane region" description="Helical" evidence="1">
    <location>
        <begin position="283"/>
        <end position="302"/>
    </location>
</feature>
<dbReference type="InterPro" id="IPR052173">
    <property type="entry name" value="Beta-lactam_resp_regulator"/>
</dbReference>
<dbReference type="AlphaFoldDB" id="A0A1I2IHZ5"/>
<organism evidence="3 4">
    <name type="scientific">Dyella marensis</name>
    <dbReference type="NCBI Taxonomy" id="500610"/>
    <lineage>
        <taxon>Bacteria</taxon>
        <taxon>Pseudomonadati</taxon>
        <taxon>Pseudomonadota</taxon>
        <taxon>Gammaproteobacteria</taxon>
        <taxon>Lysobacterales</taxon>
        <taxon>Rhodanobacteraceae</taxon>
        <taxon>Dyella</taxon>
    </lineage>
</organism>
<keyword evidence="1" id="KW-1133">Transmembrane helix</keyword>
<dbReference type="RefSeq" id="WP_081805001.1">
    <property type="nucleotide sequence ID" value="NZ_FONH01000017.1"/>
</dbReference>
<proteinExistence type="predicted"/>
<feature type="transmembrane region" description="Helical" evidence="1">
    <location>
        <begin position="96"/>
        <end position="115"/>
    </location>
</feature>
<feature type="transmembrane region" description="Helical" evidence="1">
    <location>
        <begin position="39"/>
        <end position="57"/>
    </location>
</feature>
<keyword evidence="1" id="KW-0812">Transmembrane</keyword>
<keyword evidence="4" id="KW-1185">Reference proteome</keyword>
<reference evidence="4" key="1">
    <citation type="submission" date="2016-10" db="EMBL/GenBank/DDBJ databases">
        <authorList>
            <person name="Varghese N."/>
            <person name="Submissions S."/>
        </authorList>
    </citation>
    <scope>NUCLEOTIDE SEQUENCE [LARGE SCALE GENOMIC DNA]</scope>
    <source>
        <strain evidence="4">UNC178MFTsu3.1</strain>
    </source>
</reference>
<dbReference type="Proteomes" id="UP000199477">
    <property type="component" value="Unassembled WGS sequence"/>
</dbReference>
<dbReference type="Pfam" id="PF05569">
    <property type="entry name" value="Peptidase_M56"/>
    <property type="match status" value="1"/>
</dbReference>
<sequence>MSSPEWLSRLWLAQLAFTMASVAVLLLRRPCRRWFGAERAFQLWLLPPLALSISQLPHASAPVSSTPTLVYTVATAGGALPAMAERAGSGMHAGDLLLAVWGLGVAIVAASGWLLQRRYRRCLHGARRCDESSSRWPVWIAASADIGPALVGAWRPRIVLPVDFDTRYDARDQALILAHEQAHAQRRDGIWSLCAFATLALCWPHTLAWWSWRRFRQDQELACDAAVMRTHRAARRAYAEAMLKTQAAMQMLPVGCTWSPRHPLTERIAMLKAKPDSLLRRRVGGIAIAVCATAMAGVVYAATPAAAARAAAATDRYALQIDIGYGGEAASTHMKQCLEPGVPVAVSGSADGVPAWHGSFAVVPAGSGLLVRGDLAGGNLDKPVHPSVLAKPGEKATIEIGEVNHGDPKASRSVRIELTPRLGC</sequence>